<sequence>MKILFALNLFLLVAGILLGDVVLILLCVMALSTALIQWQEEKGERETFKA</sequence>
<evidence type="ECO:0000313" key="1">
    <source>
        <dbReference type="EMBL" id="KIH84072.1"/>
    </source>
</evidence>
<evidence type="ECO:0000313" key="2">
    <source>
        <dbReference type="Proteomes" id="UP000031535"/>
    </source>
</evidence>
<dbReference type="AlphaFoldDB" id="A0A0C2IGP5"/>
<gene>
    <name evidence="1" type="ORF">UCMB321_2072</name>
</gene>
<protein>
    <submittedName>
        <fullName evidence="1">Uncharacterized protein</fullName>
    </submittedName>
</protein>
<proteinExistence type="predicted"/>
<dbReference type="RefSeq" id="WP_157015895.1">
    <property type="nucleotide sequence ID" value="NZ_JXDG01000022.1"/>
</dbReference>
<name>A0A0C2IGP5_9PSED</name>
<dbReference type="EMBL" id="JXDG01000022">
    <property type="protein sequence ID" value="KIH84072.1"/>
    <property type="molecule type" value="Genomic_DNA"/>
</dbReference>
<dbReference type="STRING" id="226910.UCMB321_2072"/>
<dbReference type="Proteomes" id="UP000031535">
    <property type="component" value="Unassembled WGS sequence"/>
</dbReference>
<dbReference type="PATRIC" id="fig|226910.6.peg.2061"/>
<comment type="caution">
    <text evidence="1">The sequence shown here is derived from an EMBL/GenBank/DDBJ whole genome shotgun (WGS) entry which is preliminary data.</text>
</comment>
<reference evidence="1 2" key="1">
    <citation type="submission" date="2015-01" db="EMBL/GenBank/DDBJ databases">
        <title>Complete genome of Pseudomonas batumici UCM B-321 producer of the batumin antibiotic with strong antistaphilococcal and potential anticancer activity.</title>
        <authorList>
            <person name="Klochko V.V."/>
            <person name="Zelena L.B."/>
            <person name="Elena K.A."/>
            <person name="Reva O.N."/>
        </authorList>
    </citation>
    <scope>NUCLEOTIDE SEQUENCE [LARGE SCALE GENOMIC DNA]</scope>
    <source>
        <strain evidence="1 2">UCM B-321</strain>
    </source>
</reference>
<keyword evidence="2" id="KW-1185">Reference proteome</keyword>
<accession>A0A0C2IGP5</accession>
<organism evidence="1 2">
    <name type="scientific">Pseudomonas batumici</name>
    <dbReference type="NCBI Taxonomy" id="226910"/>
    <lineage>
        <taxon>Bacteria</taxon>
        <taxon>Pseudomonadati</taxon>
        <taxon>Pseudomonadota</taxon>
        <taxon>Gammaproteobacteria</taxon>
        <taxon>Pseudomonadales</taxon>
        <taxon>Pseudomonadaceae</taxon>
        <taxon>Pseudomonas</taxon>
    </lineage>
</organism>